<feature type="non-terminal residue" evidence="1">
    <location>
        <position position="171"/>
    </location>
</feature>
<reference evidence="1 2" key="1">
    <citation type="journal article" date="2012" name="Science">
        <title>The Paleozoic origin of enzymatic lignin decomposition reconstructed from 31 fungal genomes.</title>
        <authorList>
            <person name="Floudas D."/>
            <person name="Binder M."/>
            <person name="Riley R."/>
            <person name="Barry K."/>
            <person name="Blanchette R.A."/>
            <person name="Henrissat B."/>
            <person name="Martinez A.T."/>
            <person name="Otillar R."/>
            <person name="Spatafora J.W."/>
            <person name="Yadav J.S."/>
            <person name="Aerts A."/>
            <person name="Benoit I."/>
            <person name="Boyd A."/>
            <person name="Carlson A."/>
            <person name="Copeland A."/>
            <person name="Coutinho P.M."/>
            <person name="de Vries R.P."/>
            <person name="Ferreira P."/>
            <person name="Findley K."/>
            <person name="Foster B."/>
            <person name="Gaskell J."/>
            <person name="Glotzer D."/>
            <person name="Gorecki P."/>
            <person name="Heitman J."/>
            <person name="Hesse C."/>
            <person name="Hori C."/>
            <person name="Igarashi K."/>
            <person name="Jurgens J.A."/>
            <person name="Kallen N."/>
            <person name="Kersten P."/>
            <person name="Kohler A."/>
            <person name="Kuees U."/>
            <person name="Kumar T.K.A."/>
            <person name="Kuo A."/>
            <person name="LaButti K."/>
            <person name="Larrondo L.F."/>
            <person name="Lindquist E."/>
            <person name="Ling A."/>
            <person name="Lombard V."/>
            <person name="Lucas S."/>
            <person name="Lundell T."/>
            <person name="Martin R."/>
            <person name="McLaughlin D.J."/>
            <person name="Morgenstern I."/>
            <person name="Morin E."/>
            <person name="Murat C."/>
            <person name="Nagy L.G."/>
            <person name="Nolan M."/>
            <person name="Ohm R.A."/>
            <person name="Patyshakuliyeva A."/>
            <person name="Rokas A."/>
            <person name="Ruiz-Duenas F.J."/>
            <person name="Sabat G."/>
            <person name="Salamov A."/>
            <person name="Samejima M."/>
            <person name="Schmutz J."/>
            <person name="Slot J.C."/>
            <person name="St John F."/>
            <person name="Stenlid J."/>
            <person name="Sun H."/>
            <person name="Sun S."/>
            <person name="Syed K."/>
            <person name="Tsang A."/>
            <person name="Wiebenga A."/>
            <person name="Young D."/>
            <person name="Pisabarro A."/>
            <person name="Eastwood D.C."/>
            <person name="Martin F."/>
            <person name="Cullen D."/>
            <person name="Grigoriev I.V."/>
            <person name="Hibbett D.S."/>
        </authorList>
    </citation>
    <scope>NUCLEOTIDE SEQUENCE [LARGE SCALE GENOMIC DNA]</scope>
    <source>
        <strain evidence="1 2">MD-104</strain>
    </source>
</reference>
<dbReference type="AlphaFoldDB" id="A0A2H3JB69"/>
<dbReference type="EMBL" id="KB467965">
    <property type="protein sequence ID" value="PCH39151.1"/>
    <property type="molecule type" value="Genomic_DNA"/>
</dbReference>
<dbReference type="OMA" id="RIMAIMM"/>
<proteinExistence type="predicted"/>
<evidence type="ECO:0000313" key="1">
    <source>
        <dbReference type="EMBL" id="PCH39151.1"/>
    </source>
</evidence>
<protein>
    <submittedName>
        <fullName evidence="1">Uncharacterized protein</fullName>
    </submittedName>
</protein>
<keyword evidence="2" id="KW-1185">Reference proteome</keyword>
<organism evidence="1 2">
    <name type="scientific">Wolfiporia cocos (strain MD-104)</name>
    <name type="common">Brown rot fungus</name>
    <dbReference type="NCBI Taxonomy" id="742152"/>
    <lineage>
        <taxon>Eukaryota</taxon>
        <taxon>Fungi</taxon>
        <taxon>Dikarya</taxon>
        <taxon>Basidiomycota</taxon>
        <taxon>Agaricomycotina</taxon>
        <taxon>Agaricomycetes</taxon>
        <taxon>Polyporales</taxon>
        <taxon>Phaeolaceae</taxon>
        <taxon>Wolfiporia</taxon>
    </lineage>
</organism>
<dbReference type="Proteomes" id="UP000218811">
    <property type="component" value="Unassembled WGS sequence"/>
</dbReference>
<sequence>MMGALEERFSREGIPFHAIEARMRCMPHTIHLSAIELLVAIGAFPHASATSGSLVASGAWRNYQATPDNYQESVLEPLSTAADNLRSQTGDLERHAESDSRNCNPEVSSHVLPALDKIRRIVRVVRSSPQRKCQWLDEVTLSLRCQADTSKEALMLILDVKTRWSSTHQML</sequence>
<evidence type="ECO:0000313" key="2">
    <source>
        <dbReference type="Proteomes" id="UP000218811"/>
    </source>
</evidence>
<accession>A0A2H3JB69</accession>
<gene>
    <name evidence="1" type="ORF">WOLCODRAFT_110592</name>
</gene>
<name>A0A2H3JB69_WOLCO</name>
<dbReference type="OrthoDB" id="2798924at2759"/>